<evidence type="ECO:0000256" key="3">
    <source>
        <dbReference type="ARBA" id="ARBA00023163"/>
    </source>
</evidence>
<keyword evidence="3" id="KW-0804">Transcription</keyword>
<proteinExistence type="predicted"/>
<dbReference type="GO" id="GO:0003677">
    <property type="term" value="F:DNA binding"/>
    <property type="evidence" value="ECO:0007669"/>
    <property type="project" value="UniProtKB-KW"/>
</dbReference>
<dbReference type="Proteomes" id="UP000518887">
    <property type="component" value="Unassembled WGS sequence"/>
</dbReference>
<dbReference type="PRINTS" id="PR00038">
    <property type="entry name" value="HTHLUXR"/>
</dbReference>
<keyword evidence="1" id="KW-0805">Transcription regulation</keyword>
<dbReference type="Pfam" id="PF00196">
    <property type="entry name" value="GerE"/>
    <property type="match status" value="1"/>
</dbReference>
<evidence type="ECO:0000313" key="5">
    <source>
        <dbReference type="EMBL" id="MBB5225040.1"/>
    </source>
</evidence>
<keyword evidence="6" id="KW-1185">Reference proteome</keyword>
<sequence>MLTENEWNMINNILLELYTLKEIDVLIKKVFNVLRILIPFSKGFFISLDENQEIQASDSYFLGFDEKISDKYINDFYTLDYLKYLYDFCQETSVFQDSAILADEIRKKNDFYRKFLLPSDIPYGAGILLIKNRKIIGVFNFFRSTVLGDFSQKDIYILNLLKRHIENLIYSNINDATQKIFMDESWEEIKKTYNFSDREAEILQLIAEGKSNADICDILYVSLSTVKKHVYNIFNKTGVNSRTQLLSLIYSS</sequence>
<dbReference type="PROSITE" id="PS50043">
    <property type="entry name" value="HTH_LUXR_2"/>
    <property type="match status" value="1"/>
</dbReference>
<dbReference type="GO" id="GO:0006355">
    <property type="term" value="P:regulation of DNA-templated transcription"/>
    <property type="evidence" value="ECO:0007669"/>
    <property type="project" value="InterPro"/>
</dbReference>
<dbReference type="InterPro" id="IPR000792">
    <property type="entry name" value="Tscrpt_reg_LuxR_C"/>
</dbReference>
<dbReference type="SMART" id="SM00421">
    <property type="entry name" value="HTH_LUXR"/>
    <property type="match status" value="1"/>
</dbReference>
<dbReference type="InterPro" id="IPR016032">
    <property type="entry name" value="Sig_transdc_resp-reg_C-effctor"/>
</dbReference>
<accession>A0A7W8G752</accession>
<dbReference type="EMBL" id="JACHFQ010000001">
    <property type="protein sequence ID" value="MBB5225040.1"/>
    <property type="molecule type" value="Genomic_DNA"/>
</dbReference>
<feature type="domain" description="HTH luxR-type" evidence="4">
    <location>
        <begin position="188"/>
        <end position="252"/>
    </location>
</feature>
<reference evidence="5 6" key="1">
    <citation type="submission" date="2020-08" db="EMBL/GenBank/DDBJ databases">
        <title>Genomic Encyclopedia of Type Strains, Phase IV (KMG-IV): sequencing the most valuable type-strain genomes for metagenomic binning, comparative biology and taxonomic classification.</title>
        <authorList>
            <person name="Goeker M."/>
        </authorList>
    </citation>
    <scope>NUCLEOTIDE SEQUENCE [LARGE SCALE GENOMIC DNA]</scope>
    <source>
        <strain evidence="5 6">DSM 103462</strain>
    </source>
</reference>
<evidence type="ECO:0000259" key="4">
    <source>
        <dbReference type="PROSITE" id="PS50043"/>
    </source>
</evidence>
<name>A0A7W8G752_9SPIR</name>
<keyword evidence="2 5" id="KW-0238">DNA-binding</keyword>
<evidence type="ECO:0000256" key="1">
    <source>
        <dbReference type="ARBA" id="ARBA00023015"/>
    </source>
</evidence>
<dbReference type="SUPFAM" id="SSF46894">
    <property type="entry name" value="C-terminal effector domain of the bipartite response regulators"/>
    <property type="match status" value="1"/>
</dbReference>
<evidence type="ECO:0000313" key="6">
    <source>
        <dbReference type="Proteomes" id="UP000518887"/>
    </source>
</evidence>
<dbReference type="AlphaFoldDB" id="A0A7W8G752"/>
<dbReference type="PANTHER" id="PTHR44688:SF16">
    <property type="entry name" value="DNA-BINDING TRANSCRIPTIONAL ACTIVATOR DEVR_DOSR"/>
    <property type="match status" value="1"/>
</dbReference>
<dbReference type="RefSeq" id="WP_184656905.1">
    <property type="nucleotide sequence ID" value="NZ_JACHFQ010000001.1"/>
</dbReference>
<dbReference type="Gene3D" id="1.10.10.10">
    <property type="entry name" value="Winged helix-like DNA-binding domain superfamily/Winged helix DNA-binding domain"/>
    <property type="match status" value="1"/>
</dbReference>
<dbReference type="PANTHER" id="PTHR44688">
    <property type="entry name" value="DNA-BINDING TRANSCRIPTIONAL ACTIVATOR DEVR_DOSR"/>
    <property type="match status" value="1"/>
</dbReference>
<dbReference type="InterPro" id="IPR036388">
    <property type="entry name" value="WH-like_DNA-bd_sf"/>
</dbReference>
<comment type="caution">
    <text evidence="5">The sequence shown here is derived from an EMBL/GenBank/DDBJ whole genome shotgun (WGS) entry which is preliminary data.</text>
</comment>
<dbReference type="CDD" id="cd06170">
    <property type="entry name" value="LuxR_C_like"/>
    <property type="match status" value="1"/>
</dbReference>
<organism evidence="5 6">
    <name type="scientific">Treponema ruminis</name>
    <dbReference type="NCBI Taxonomy" id="744515"/>
    <lineage>
        <taxon>Bacteria</taxon>
        <taxon>Pseudomonadati</taxon>
        <taxon>Spirochaetota</taxon>
        <taxon>Spirochaetia</taxon>
        <taxon>Spirochaetales</taxon>
        <taxon>Treponemataceae</taxon>
        <taxon>Treponema</taxon>
    </lineage>
</organism>
<protein>
    <submittedName>
        <fullName evidence="5">DNA-binding CsgD family transcriptional regulator</fullName>
    </submittedName>
</protein>
<gene>
    <name evidence="5" type="ORF">HNP76_000380</name>
</gene>
<evidence type="ECO:0000256" key="2">
    <source>
        <dbReference type="ARBA" id="ARBA00023125"/>
    </source>
</evidence>